<sequence length="124" mass="13456">MRHADVVLLDAPCTGTGTLSRRPDARWRLASEKIDELVALQSELLASAATLLTDGGILVYSTCTLEQEENEEVVDAFLATHPDFHIQVTDAVPEQYLDSAGRLVVTPQATGFDGAFAVRMRRAA</sequence>
<protein>
    <recommendedName>
        <fullName evidence="5">SAM-dependent MTase RsmB/NOP-type domain-containing protein</fullName>
    </recommendedName>
</protein>
<dbReference type="Gene3D" id="3.40.50.150">
    <property type="entry name" value="Vaccinia Virus protein VP39"/>
    <property type="match status" value="1"/>
</dbReference>
<dbReference type="GO" id="GO:0001510">
    <property type="term" value="P:RNA methylation"/>
    <property type="evidence" value="ECO:0007669"/>
    <property type="project" value="InterPro"/>
</dbReference>
<dbReference type="InterPro" id="IPR001678">
    <property type="entry name" value="MeTrfase_RsmB-F_NOP2_dom"/>
</dbReference>
<keyword evidence="2" id="KW-0808">Transferase</keyword>
<evidence type="ECO:0000313" key="6">
    <source>
        <dbReference type="EMBL" id="SVE32876.1"/>
    </source>
</evidence>
<dbReference type="InterPro" id="IPR049560">
    <property type="entry name" value="MeTrfase_RsmB-F_NOP2_cat"/>
</dbReference>
<name>A0A383CKE9_9ZZZZ</name>
<dbReference type="PRINTS" id="PR02008">
    <property type="entry name" value="RCMTFAMILY"/>
</dbReference>
<accession>A0A383CKE9</accession>
<gene>
    <name evidence="6" type="ORF">METZ01_LOCUS485730</name>
</gene>
<keyword evidence="4" id="KW-0694">RNA-binding</keyword>
<evidence type="ECO:0000256" key="2">
    <source>
        <dbReference type="ARBA" id="ARBA00022679"/>
    </source>
</evidence>
<keyword evidence="1" id="KW-0489">Methyltransferase</keyword>
<evidence type="ECO:0000256" key="1">
    <source>
        <dbReference type="ARBA" id="ARBA00022603"/>
    </source>
</evidence>
<feature type="domain" description="SAM-dependent MTase RsmB/NOP-type" evidence="5">
    <location>
        <begin position="1"/>
        <end position="123"/>
    </location>
</feature>
<dbReference type="SUPFAM" id="SSF53335">
    <property type="entry name" value="S-adenosyl-L-methionine-dependent methyltransferases"/>
    <property type="match status" value="1"/>
</dbReference>
<dbReference type="PANTHER" id="PTHR22807">
    <property type="entry name" value="NOP2 YEAST -RELATED NOL1/NOP2/FMU SUN DOMAIN-CONTAINING"/>
    <property type="match status" value="1"/>
</dbReference>
<evidence type="ECO:0000256" key="4">
    <source>
        <dbReference type="ARBA" id="ARBA00022884"/>
    </source>
</evidence>
<evidence type="ECO:0000259" key="5">
    <source>
        <dbReference type="PROSITE" id="PS51686"/>
    </source>
</evidence>
<evidence type="ECO:0000256" key="3">
    <source>
        <dbReference type="ARBA" id="ARBA00022691"/>
    </source>
</evidence>
<dbReference type="AlphaFoldDB" id="A0A383CKE9"/>
<proteinExistence type="predicted"/>
<dbReference type="GO" id="GO:0008173">
    <property type="term" value="F:RNA methyltransferase activity"/>
    <property type="evidence" value="ECO:0007669"/>
    <property type="project" value="InterPro"/>
</dbReference>
<dbReference type="PANTHER" id="PTHR22807:SF61">
    <property type="entry name" value="NOL1_NOP2_SUN FAMILY PROTEIN _ ANTITERMINATION NUSB DOMAIN-CONTAINING PROTEIN"/>
    <property type="match status" value="1"/>
</dbReference>
<dbReference type="Pfam" id="PF01189">
    <property type="entry name" value="Methyltr_RsmB-F"/>
    <property type="match status" value="1"/>
</dbReference>
<dbReference type="PROSITE" id="PS51686">
    <property type="entry name" value="SAM_MT_RSMB_NOP"/>
    <property type="match status" value="1"/>
</dbReference>
<dbReference type="EMBL" id="UINC01209730">
    <property type="protein sequence ID" value="SVE32876.1"/>
    <property type="molecule type" value="Genomic_DNA"/>
</dbReference>
<reference evidence="6" key="1">
    <citation type="submission" date="2018-05" db="EMBL/GenBank/DDBJ databases">
        <authorList>
            <person name="Lanie J.A."/>
            <person name="Ng W.-L."/>
            <person name="Kazmierczak K.M."/>
            <person name="Andrzejewski T.M."/>
            <person name="Davidsen T.M."/>
            <person name="Wayne K.J."/>
            <person name="Tettelin H."/>
            <person name="Glass J.I."/>
            <person name="Rusch D."/>
            <person name="Podicherti R."/>
            <person name="Tsui H.-C.T."/>
            <person name="Winkler M.E."/>
        </authorList>
    </citation>
    <scope>NUCLEOTIDE SEQUENCE</scope>
</reference>
<keyword evidence="3" id="KW-0949">S-adenosyl-L-methionine</keyword>
<dbReference type="InterPro" id="IPR023267">
    <property type="entry name" value="RCMT"/>
</dbReference>
<organism evidence="6">
    <name type="scientific">marine metagenome</name>
    <dbReference type="NCBI Taxonomy" id="408172"/>
    <lineage>
        <taxon>unclassified sequences</taxon>
        <taxon>metagenomes</taxon>
        <taxon>ecological metagenomes</taxon>
    </lineage>
</organism>
<dbReference type="InterPro" id="IPR029063">
    <property type="entry name" value="SAM-dependent_MTases_sf"/>
</dbReference>
<dbReference type="GO" id="GO:0003723">
    <property type="term" value="F:RNA binding"/>
    <property type="evidence" value="ECO:0007669"/>
    <property type="project" value="UniProtKB-KW"/>
</dbReference>